<sequence>MSTTTVQSSALPMATNQPPSATSNTGIQVPPQVLSIGLGFIASAFCAVTLGFFLRMYITRRRATEAAGGTAPRWIDVFFSIVEHRGSGARNGRNASSGFLYFEPGYPGGRRFMGGAGGGAGKTGREDWVVPTLFECDVEVGEEKQRGAEGELLSSHLQPMTTYSKSLIPGGDVSSIPEGTPLGISVLIQMPTALWRPRHNPHSDPDDDDDEIPLPELSIGVLDLCIASTSAQEARPVVEVEIRKDEKWTARDMEKVREEAEVVHLEYRR</sequence>
<evidence type="ECO:0000313" key="1">
    <source>
        <dbReference type="EMBL" id="KAJ9125364.1"/>
    </source>
</evidence>
<keyword evidence="2" id="KW-1185">Reference proteome</keyword>
<evidence type="ECO:0000313" key="2">
    <source>
        <dbReference type="Proteomes" id="UP001243375"/>
    </source>
</evidence>
<dbReference type="EMBL" id="JASBWU010000001">
    <property type="protein sequence ID" value="KAJ9125364.1"/>
    <property type="molecule type" value="Genomic_DNA"/>
</dbReference>
<gene>
    <name evidence="1" type="ORF">QFC22_000324</name>
</gene>
<protein>
    <submittedName>
        <fullName evidence="1">Uncharacterized protein</fullName>
    </submittedName>
</protein>
<organism evidence="1 2">
    <name type="scientific">Naganishia vaughanmartiniae</name>
    <dbReference type="NCBI Taxonomy" id="1424756"/>
    <lineage>
        <taxon>Eukaryota</taxon>
        <taxon>Fungi</taxon>
        <taxon>Dikarya</taxon>
        <taxon>Basidiomycota</taxon>
        <taxon>Agaricomycotina</taxon>
        <taxon>Tremellomycetes</taxon>
        <taxon>Filobasidiales</taxon>
        <taxon>Filobasidiaceae</taxon>
        <taxon>Naganishia</taxon>
    </lineage>
</organism>
<name>A0ACC2XMR8_9TREE</name>
<accession>A0ACC2XMR8</accession>
<reference evidence="1" key="1">
    <citation type="submission" date="2023-04" db="EMBL/GenBank/DDBJ databases">
        <title>Draft Genome sequencing of Naganishia species isolated from polar environments using Oxford Nanopore Technology.</title>
        <authorList>
            <person name="Leo P."/>
            <person name="Venkateswaran K."/>
        </authorList>
    </citation>
    <scope>NUCLEOTIDE SEQUENCE</scope>
    <source>
        <strain evidence="1">MNA-CCFEE 5425</strain>
    </source>
</reference>
<comment type="caution">
    <text evidence="1">The sequence shown here is derived from an EMBL/GenBank/DDBJ whole genome shotgun (WGS) entry which is preliminary data.</text>
</comment>
<proteinExistence type="predicted"/>
<dbReference type="Proteomes" id="UP001243375">
    <property type="component" value="Unassembled WGS sequence"/>
</dbReference>